<dbReference type="InterPro" id="IPR022880">
    <property type="entry name" value="DNApol_IV"/>
</dbReference>
<evidence type="ECO:0000256" key="1">
    <source>
        <dbReference type="ARBA" id="ARBA00010945"/>
    </source>
</evidence>
<dbReference type="GO" id="GO:0000287">
    <property type="term" value="F:magnesium ion binding"/>
    <property type="evidence" value="ECO:0007669"/>
    <property type="project" value="UniProtKB-UniRule"/>
</dbReference>
<keyword evidence="5" id="KW-0479">Metal-binding</keyword>
<keyword evidence="5" id="KW-0238">DNA-binding</keyword>
<dbReference type="PROSITE" id="PS50173">
    <property type="entry name" value="UMUC"/>
    <property type="match status" value="1"/>
</dbReference>
<reference evidence="7" key="1">
    <citation type="journal article" date="2014" name="Int. J. Syst. Evol. Microbiol.">
        <title>Complete genome sequence of Corynebacterium casei LMG S-19264T (=DSM 44701T), isolated from a smear-ripened cheese.</title>
        <authorList>
            <consortium name="US DOE Joint Genome Institute (JGI-PGF)"/>
            <person name="Walter F."/>
            <person name="Albersmeier A."/>
            <person name="Kalinowski J."/>
            <person name="Ruckert C."/>
        </authorList>
    </citation>
    <scope>NUCLEOTIDE SEQUENCE</scope>
    <source>
        <strain evidence="7">CGMCC 1.15178</strain>
    </source>
</reference>
<evidence type="ECO:0000259" key="6">
    <source>
        <dbReference type="PROSITE" id="PS50173"/>
    </source>
</evidence>
<feature type="site" description="Substrate discrimination" evidence="5">
    <location>
        <position position="38"/>
    </location>
</feature>
<evidence type="ECO:0000256" key="3">
    <source>
        <dbReference type="ARBA" id="ARBA00022695"/>
    </source>
</evidence>
<dbReference type="GO" id="GO:0006261">
    <property type="term" value="P:DNA-templated DNA replication"/>
    <property type="evidence" value="ECO:0007669"/>
    <property type="project" value="UniProtKB-UniRule"/>
</dbReference>
<dbReference type="NCBIfam" id="NF002677">
    <property type="entry name" value="PRK02406.1"/>
    <property type="match status" value="1"/>
</dbReference>
<comment type="subunit">
    <text evidence="5">Monomer.</text>
</comment>
<keyword evidence="5" id="KW-0963">Cytoplasm</keyword>
<name>A0A916YPM0_9BACL</name>
<evidence type="ECO:0000256" key="4">
    <source>
        <dbReference type="ARBA" id="ARBA00022932"/>
    </source>
</evidence>
<dbReference type="PANTHER" id="PTHR11076">
    <property type="entry name" value="DNA REPAIR POLYMERASE UMUC / TRANSFERASE FAMILY MEMBER"/>
    <property type="match status" value="1"/>
</dbReference>
<evidence type="ECO:0000313" key="7">
    <source>
        <dbReference type="EMBL" id="GGD55162.1"/>
    </source>
</evidence>
<comment type="cofactor">
    <cofactor evidence="5">
        <name>Mg(2+)</name>
        <dbReference type="ChEBI" id="CHEBI:18420"/>
    </cofactor>
    <text evidence="5">Binds 2 magnesium ions per subunit.</text>
</comment>
<dbReference type="NCBIfam" id="NF002848">
    <property type="entry name" value="PRK03103.1"/>
    <property type="match status" value="1"/>
</dbReference>
<dbReference type="InterPro" id="IPR050116">
    <property type="entry name" value="DNA_polymerase-Y"/>
</dbReference>
<comment type="catalytic activity">
    <reaction evidence="5">
        <text>DNA(n) + a 2'-deoxyribonucleoside 5'-triphosphate = DNA(n+1) + diphosphate</text>
        <dbReference type="Rhea" id="RHEA:22508"/>
        <dbReference type="Rhea" id="RHEA-COMP:17339"/>
        <dbReference type="Rhea" id="RHEA-COMP:17340"/>
        <dbReference type="ChEBI" id="CHEBI:33019"/>
        <dbReference type="ChEBI" id="CHEBI:61560"/>
        <dbReference type="ChEBI" id="CHEBI:173112"/>
        <dbReference type="EC" id="2.7.7.7"/>
    </reaction>
</comment>
<feature type="binding site" evidence="5">
    <location>
        <position position="130"/>
    </location>
    <ligand>
        <name>Mg(2+)</name>
        <dbReference type="ChEBI" id="CHEBI:18420"/>
    </ligand>
</feature>
<keyword evidence="3 5" id="KW-0548">Nucleotidyltransferase</keyword>
<dbReference type="Gene3D" id="3.30.1490.100">
    <property type="entry name" value="DNA polymerase, Y-family, little finger domain"/>
    <property type="match status" value="1"/>
</dbReference>
<dbReference type="Pfam" id="PF11799">
    <property type="entry name" value="IMS_C"/>
    <property type="match status" value="1"/>
</dbReference>
<dbReference type="EMBL" id="BMHP01000001">
    <property type="protein sequence ID" value="GGD55162.1"/>
    <property type="molecule type" value="Genomic_DNA"/>
</dbReference>
<dbReference type="EC" id="2.7.7.7" evidence="5"/>
<keyword evidence="5" id="KW-0234">DNA repair</keyword>
<dbReference type="InterPro" id="IPR001126">
    <property type="entry name" value="UmuC"/>
</dbReference>
<sequence>MVLNYIYVRLLPDMKQADEDKQIRKHRIIIHVDMNAFYCSVHEAEDPASYKGKPTAVAGSVEQRKGIIVTSSYTARKRGIKTGMTVRQGLQLCPDLILIKPDFELYRKYSHGFLSIARQYTPLVEITSIDECYLDITGSSAFGQPLEIAEDIQKRIQSEWSLPCSIGVAPNKLLAKMASDMEKPNGLTVLRIRDVPRLLWHKPCDSLFGIGRKTGEKLRKLNIHTIGELAATEETLLVKQFGVAGSWMKAAAHGYDDSRVNPAREPNKSVGHTTTLPQDVTKRQEAHRILLNLADQTGRRMRRQKLVASTVQIVIRKPDMSTVNRSATLDVPTDTTADIHREACRLFDKHWREGDPVRLLGVTLQNLSSRNETAMQLDLFSYEQQPRKEALTRAMDLLRDKFGEDAVLTAGMLGNDPSTLIRNKRIRGTSLQTDEDLLYSDE</sequence>
<dbReference type="Proteomes" id="UP000612456">
    <property type="component" value="Unassembled WGS sequence"/>
</dbReference>
<organism evidence="7 8">
    <name type="scientific">Paenibacillus nasutitermitis</name>
    <dbReference type="NCBI Taxonomy" id="1652958"/>
    <lineage>
        <taxon>Bacteria</taxon>
        <taxon>Bacillati</taxon>
        <taxon>Bacillota</taxon>
        <taxon>Bacilli</taxon>
        <taxon>Bacillales</taxon>
        <taxon>Paenibacillaceae</taxon>
        <taxon>Paenibacillus</taxon>
    </lineage>
</organism>
<keyword evidence="5" id="KW-0460">Magnesium</keyword>
<dbReference type="GO" id="GO:0009432">
    <property type="term" value="P:SOS response"/>
    <property type="evidence" value="ECO:0007669"/>
    <property type="project" value="TreeGrafter"/>
</dbReference>
<feature type="domain" description="UmuC" evidence="6">
    <location>
        <begin position="29"/>
        <end position="211"/>
    </location>
</feature>
<evidence type="ECO:0000256" key="5">
    <source>
        <dbReference type="HAMAP-Rule" id="MF_01113"/>
    </source>
</evidence>
<dbReference type="InterPro" id="IPR043128">
    <property type="entry name" value="Rev_trsase/Diguanyl_cyclase"/>
</dbReference>
<dbReference type="GO" id="GO:0003887">
    <property type="term" value="F:DNA-directed DNA polymerase activity"/>
    <property type="evidence" value="ECO:0007669"/>
    <property type="project" value="UniProtKB-UniRule"/>
</dbReference>
<dbReference type="Gene3D" id="3.40.1170.60">
    <property type="match status" value="1"/>
</dbReference>
<dbReference type="CDD" id="cd03586">
    <property type="entry name" value="PolY_Pol_IV_kappa"/>
    <property type="match status" value="1"/>
</dbReference>
<dbReference type="SUPFAM" id="SSF100879">
    <property type="entry name" value="Lesion bypass DNA polymerase (Y-family), little finger domain"/>
    <property type="match status" value="1"/>
</dbReference>
<feature type="active site" evidence="5">
    <location>
        <position position="131"/>
    </location>
</feature>
<dbReference type="SUPFAM" id="SSF56672">
    <property type="entry name" value="DNA/RNA polymerases"/>
    <property type="match status" value="1"/>
</dbReference>
<gene>
    <name evidence="7" type="primary">dinB1</name>
    <name evidence="5" type="synonym">dinB</name>
    <name evidence="7" type="ORF">GCM10010911_11040</name>
</gene>
<dbReference type="PANTHER" id="PTHR11076:SF33">
    <property type="entry name" value="DNA POLYMERASE KAPPA"/>
    <property type="match status" value="1"/>
</dbReference>
<proteinExistence type="inferred from homology"/>
<keyword evidence="2 5" id="KW-0515">Mutator protein</keyword>
<dbReference type="InterPro" id="IPR024728">
    <property type="entry name" value="PolY_HhH_motif"/>
</dbReference>
<dbReference type="Gene3D" id="3.30.70.270">
    <property type="match status" value="1"/>
</dbReference>
<accession>A0A916YPM0</accession>
<comment type="subcellular location">
    <subcellularLocation>
        <location evidence="5">Cytoplasm</location>
    </subcellularLocation>
</comment>
<keyword evidence="5" id="KW-0808">Transferase</keyword>
<evidence type="ECO:0000313" key="8">
    <source>
        <dbReference type="Proteomes" id="UP000612456"/>
    </source>
</evidence>
<keyword evidence="5" id="KW-0235">DNA replication</keyword>
<reference evidence="7" key="2">
    <citation type="submission" date="2020-09" db="EMBL/GenBank/DDBJ databases">
        <authorList>
            <person name="Sun Q."/>
            <person name="Zhou Y."/>
        </authorList>
    </citation>
    <scope>NUCLEOTIDE SEQUENCE</scope>
    <source>
        <strain evidence="7">CGMCC 1.15178</strain>
    </source>
</reference>
<dbReference type="GO" id="GO:0006281">
    <property type="term" value="P:DNA repair"/>
    <property type="evidence" value="ECO:0007669"/>
    <property type="project" value="UniProtKB-UniRule"/>
</dbReference>
<keyword evidence="4 5" id="KW-0239">DNA-directed DNA polymerase</keyword>
<dbReference type="GO" id="GO:0042276">
    <property type="term" value="P:error-prone translesion synthesis"/>
    <property type="evidence" value="ECO:0007669"/>
    <property type="project" value="TreeGrafter"/>
</dbReference>
<dbReference type="GO" id="GO:0003684">
    <property type="term" value="F:damaged DNA binding"/>
    <property type="evidence" value="ECO:0007669"/>
    <property type="project" value="InterPro"/>
</dbReference>
<dbReference type="Gene3D" id="1.10.150.20">
    <property type="entry name" value="5' to 3' exonuclease, C-terminal subdomain"/>
    <property type="match status" value="1"/>
</dbReference>
<dbReference type="InterPro" id="IPR036775">
    <property type="entry name" value="DNA_pol_Y-fam_lit_finger_sf"/>
</dbReference>
<dbReference type="NCBIfam" id="NF002492">
    <property type="entry name" value="PRK01810.1"/>
    <property type="match status" value="1"/>
</dbReference>
<evidence type="ECO:0000256" key="2">
    <source>
        <dbReference type="ARBA" id="ARBA00022457"/>
    </source>
</evidence>
<comment type="function">
    <text evidence="5">Poorly processive, error-prone DNA polymerase involved in untargeted mutagenesis. Copies undamaged DNA at stalled replication forks, which arise in vivo from mismatched or misaligned primer ends. These misaligned primers can be extended by PolIV. Exhibits no 3'-5' exonuclease (proofreading) activity. May be involved in translesional synthesis, in conjunction with the beta clamp from PolIII.</text>
</comment>
<dbReference type="Pfam" id="PF00817">
    <property type="entry name" value="IMS"/>
    <property type="match status" value="1"/>
</dbReference>
<keyword evidence="5" id="KW-0227">DNA damage</keyword>
<dbReference type="InterPro" id="IPR043502">
    <property type="entry name" value="DNA/RNA_pol_sf"/>
</dbReference>
<keyword evidence="8" id="KW-1185">Reference proteome</keyword>
<dbReference type="Pfam" id="PF11798">
    <property type="entry name" value="IMS_HHH"/>
    <property type="match status" value="1"/>
</dbReference>
<dbReference type="InterPro" id="IPR017961">
    <property type="entry name" value="DNA_pol_Y-fam_little_finger"/>
</dbReference>
<dbReference type="HAMAP" id="MF_01113">
    <property type="entry name" value="DNApol_IV"/>
    <property type="match status" value="1"/>
</dbReference>
<feature type="binding site" evidence="5">
    <location>
        <position position="33"/>
    </location>
    <ligand>
        <name>Mg(2+)</name>
        <dbReference type="ChEBI" id="CHEBI:18420"/>
    </ligand>
</feature>
<protein>
    <recommendedName>
        <fullName evidence="5">DNA polymerase IV</fullName>
        <shortName evidence="5">Pol IV</shortName>
        <ecNumber evidence="5">2.7.7.7</ecNumber>
    </recommendedName>
</protein>
<comment type="caution">
    <text evidence="7">The sequence shown here is derived from an EMBL/GenBank/DDBJ whole genome shotgun (WGS) entry which is preliminary data.</text>
</comment>
<dbReference type="AlphaFoldDB" id="A0A916YPM0"/>
<dbReference type="GO" id="GO:0005829">
    <property type="term" value="C:cytosol"/>
    <property type="evidence" value="ECO:0007669"/>
    <property type="project" value="TreeGrafter"/>
</dbReference>
<comment type="similarity">
    <text evidence="1 5">Belongs to the DNA polymerase type-Y family.</text>
</comment>